<dbReference type="VEuPathDB" id="CryptoDB:Vbra_14491"/>
<evidence type="ECO:0000256" key="5">
    <source>
        <dbReference type="ARBA" id="ARBA00022691"/>
    </source>
</evidence>
<feature type="domain" description="G-patch" evidence="8">
    <location>
        <begin position="571"/>
        <end position="617"/>
    </location>
</feature>
<keyword evidence="4" id="KW-0808">Transferase</keyword>
<dbReference type="GO" id="GO:0120550">
    <property type="term" value="F:methyltransferase cap2 activity"/>
    <property type="evidence" value="ECO:0007669"/>
    <property type="project" value="UniProtKB-EC"/>
</dbReference>
<dbReference type="InterPro" id="IPR025807">
    <property type="entry name" value="Adrift-typ_MeTrfase"/>
</dbReference>
<dbReference type="SUPFAM" id="SSF53335">
    <property type="entry name" value="S-adenosyl-L-methionine-dependent methyltransferases"/>
    <property type="match status" value="1"/>
</dbReference>
<dbReference type="InParanoid" id="A0A0G4F529"/>
<protein>
    <recommendedName>
        <fullName evidence="2">Cap-specific mRNA (nucleoside-2'-O-)-methyltransferase 2</fullName>
        <ecNumber evidence="1">2.1.1.296</ecNumber>
    </recommendedName>
</protein>
<reference evidence="10 11" key="1">
    <citation type="submission" date="2014-11" db="EMBL/GenBank/DDBJ databases">
        <authorList>
            <person name="Zhu J."/>
            <person name="Qi W."/>
            <person name="Song R."/>
        </authorList>
    </citation>
    <scope>NUCLEOTIDE SEQUENCE [LARGE SCALE GENOMIC DNA]</scope>
</reference>
<evidence type="ECO:0000256" key="7">
    <source>
        <dbReference type="SAM" id="MobiDB-lite"/>
    </source>
</evidence>
<dbReference type="PROSITE" id="PS51614">
    <property type="entry name" value="SAM_MT_ADRIFT"/>
    <property type="match status" value="1"/>
</dbReference>
<name>A0A0G4F529_VITBC</name>
<evidence type="ECO:0000259" key="9">
    <source>
        <dbReference type="PROSITE" id="PS51614"/>
    </source>
</evidence>
<feature type="compositionally biased region" description="Acidic residues" evidence="7">
    <location>
        <begin position="1101"/>
        <end position="1113"/>
    </location>
</feature>
<dbReference type="GO" id="GO:0005737">
    <property type="term" value="C:cytoplasm"/>
    <property type="evidence" value="ECO:0007669"/>
    <property type="project" value="TreeGrafter"/>
</dbReference>
<evidence type="ECO:0000259" key="8">
    <source>
        <dbReference type="PROSITE" id="PS50174"/>
    </source>
</evidence>
<evidence type="ECO:0000256" key="6">
    <source>
        <dbReference type="ARBA" id="ARBA00049477"/>
    </source>
</evidence>
<dbReference type="AlphaFoldDB" id="A0A0G4F529"/>
<feature type="compositionally biased region" description="Acidic residues" evidence="7">
    <location>
        <begin position="1132"/>
        <end position="1162"/>
    </location>
</feature>
<feature type="compositionally biased region" description="Low complexity" evidence="7">
    <location>
        <begin position="531"/>
        <end position="546"/>
    </location>
</feature>
<dbReference type="Pfam" id="PF01585">
    <property type="entry name" value="G-patch"/>
    <property type="match status" value="1"/>
</dbReference>
<keyword evidence="5" id="KW-0949">S-adenosyl-L-methionine</keyword>
<feature type="region of interest" description="Disordered" evidence="7">
    <location>
        <begin position="980"/>
        <end position="1180"/>
    </location>
</feature>
<dbReference type="GO" id="GO:0006370">
    <property type="term" value="P:7-methylguanosine mRNA capping"/>
    <property type="evidence" value="ECO:0007669"/>
    <property type="project" value="UniProtKB-UniRule"/>
</dbReference>
<feature type="compositionally biased region" description="Basic and acidic residues" evidence="7">
    <location>
        <begin position="547"/>
        <end position="556"/>
    </location>
</feature>
<dbReference type="GO" id="GO:0016556">
    <property type="term" value="P:mRNA modification"/>
    <property type="evidence" value="ECO:0007669"/>
    <property type="project" value="UniProtKB-UniRule"/>
</dbReference>
<comment type="catalytic activity">
    <reaction evidence="6">
        <text>a 5'-end (N(7)-methyl 5'-triphosphoguanosine)-(2'-O-methyl-ribonucleoside)-(ribonucleotide) in mRNA + S-adenosyl-L-methionine = a 5'-end (N(7)-methyl 5'-triphosphoguanosine)-(2'-O-methyl-ribonucleoside)-(2'-O-methyl-ribonucleotide) in mRNA + S-adenosyl-L-homocysteine + H(+)</text>
        <dbReference type="Rhea" id="RHEA:67024"/>
        <dbReference type="Rhea" id="RHEA-COMP:17169"/>
        <dbReference type="Rhea" id="RHEA-COMP:17170"/>
        <dbReference type="ChEBI" id="CHEBI:15378"/>
        <dbReference type="ChEBI" id="CHEBI:57856"/>
        <dbReference type="ChEBI" id="CHEBI:59789"/>
        <dbReference type="ChEBI" id="CHEBI:167612"/>
        <dbReference type="ChEBI" id="CHEBI:167614"/>
        <dbReference type="EC" id="2.1.1.296"/>
    </reaction>
</comment>
<dbReference type="InterPro" id="IPR000467">
    <property type="entry name" value="G_patch_dom"/>
</dbReference>
<dbReference type="OrthoDB" id="429597at2759"/>
<dbReference type="GO" id="GO:0003676">
    <property type="term" value="F:nucleic acid binding"/>
    <property type="evidence" value="ECO:0007669"/>
    <property type="project" value="UniProtKB-UniRule"/>
</dbReference>
<dbReference type="InterPro" id="IPR002877">
    <property type="entry name" value="RNA_MeTrfase_FtsJ_dom"/>
</dbReference>
<proteinExistence type="predicted"/>
<dbReference type="InterPro" id="IPR050851">
    <property type="entry name" value="mRNA_Cap_2O-Ribose_MeTrfase"/>
</dbReference>
<keyword evidence="11" id="KW-1185">Reference proteome</keyword>
<feature type="compositionally biased region" description="Polar residues" evidence="7">
    <location>
        <begin position="980"/>
        <end position="993"/>
    </location>
</feature>
<dbReference type="EC" id="2.1.1.296" evidence="1"/>
<evidence type="ECO:0000256" key="2">
    <source>
        <dbReference type="ARBA" id="ARBA00021134"/>
    </source>
</evidence>
<dbReference type="GO" id="GO:0032259">
    <property type="term" value="P:methylation"/>
    <property type="evidence" value="ECO:0007669"/>
    <property type="project" value="UniProtKB-KW"/>
</dbReference>
<evidence type="ECO:0000313" key="11">
    <source>
        <dbReference type="Proteomes" id="UP000041254"/>
    </source>
</evidence>
<feature type="compositionally biased region" description="Basic and acidic residues" evidence="7">
    <location>
        <begin position="1005"/>
        <end position="1015"/>
    </location>
</feature>
<feature type="region of interest" description="Disordered" evidence="7">
    <location>
        <begin position="459"/>
        <end position="482"/>
    </location>
</feature>
<evidence type="ECO:0000256" key="3">
    <source>
        <dbReference type="ARBA" id="ARBA00022603"/>
    </source>
</evidence>
<dbReference type="PANTHER" id="PTHR16121">
    <property type="entry name" value="CAP-SPECIFIC MRNA (NUCLEOSIDE-2'-O-)-METHYLTRANSFERASE 1-RELATED"/>
    <property type="match status" value="1"/>
</dbReference>
<accession>A0A0G4F529</accession>
<feature type="compositionally biased region" description="Basic and acidic residues" evidence="7">
    <location>
        <begin position="1079"/>
        <end position="1089"/>
    </location>
</feature>
<gene>
    <name evidence="10" type="ORF">Vbra_14491</name>
</gene>
<sequence>MQATKANGEASRPRGSFNALIDRMYVFSSASMASFVAHMPASDPPCDECRRRRSGNPCICREVDKVGKAAPYVLAEVKESKERLNDTKSKLDVVDLELWKKHTRKTEMTGEVVNECRKRLGDGGSEPEMVTHAWCKMYEMLSCCQLIPEYVASKGAVNTIHLCECPGAFIAATNHYLKQGQHGRLARIKWNWHAISLNPYCEANNLNAMIDDDAFYRETYHSWLKGADGTGNIISRENIEHLWDHTSRARPPATTLADLVTADGSVDSQWDANEQESITASLHFAELVTALGVLAPGGSFVIKLFTLFEHTTLSIVFCIAAFFEEVAIVKPSMSKYGNSETYAIGLRYKGIRSVFLRQLTRAVRVDGFLDTAIIPRSWIPQEFYDQYVAAARQFAQWQEQTIKNNLNIWNEGGVRQNEEQQLREAKRKFAYMWMQKFNIMPISPSDRIAYWAQGKRLTGAQPNTTREKPRQKVQGLQQDRMDHKLAYDDLQIARKKKYERQSNGASMGEFFTLDYHPSSSSSSIGKRPRDGSSSSSQDTPDSNPDSSSHDSKRQKVDGVNGVSGGGDGPSYSAAARKMMAKMGHQEGQGLGVDGTGMADALDVQARQGRKGLGADLSFERPKWFSLLAMDDGTSDLFGSLRKDLNSQEYHNWWEQSKQMAPTSLQLSKFATDLEPLIRARHVAPLTLPPMSMADMLMKESSPPPNTPTVDTDFPLPPYGAADLACVLRELKTRKQQHTNASFSFWRSYLDLNPREGFPTVWLLKRHGATGRVLYRLHDVDEDTVLKRLNGYQGLGRVEVARRVHYSTSAYKALQKMVEDAGARQECDLVVMDACAMLSHWREVAHTELIERLLLIAPLVQALNALRSSGDLVIRLRSTVTRFTAGLLLVLSCGFAEVAIYRPPTLPHWTSERFVICRDYQTAGFTQMECLREAMFKEKLGATFIPETVPPHFYTKKPFIDWLMDANDTLMDQEAKDINAHGTSSATKHTADPSQPSPPATSPWRDVPEDKRRDDCNDFLTNDIRLDDWLHPSAPSVQPSPTPAARKPSRAKRPPEESPALPPTQKHELQAEFSDDEGDTPNKRRVERQDTNQLEEGQGGGEDGEGGEGDEDDKGGEQHDDGDFGVGIGVDDHGEEEEDMGVEPEEPQYDVEDQEDNYFDEGDDAKGSSAAGDADDLLAAT</sequence>
<dbReference type="InterPro" id="IPR029063">
    <property type="entry name" value="SAM-dependent_MTases_sf"/>
</dbReference>
<feature type="region of interest" description="Disordered" evidence="7">
    <location>
        <begin position="509"/>
        <end position="572"/>
    </location>
</feature>
<feature type="domain" description="Adrift-type SAM-dependent 2'-O-MTase" evidence="9">
    <location>
        <begin position="128"/>
        <end position="350"/>
    </location>
</feature>
<dbReference type="SMART" id="SM00443">
    <property type="entry name" value="G_patch"/>
    <property type="match status" value="1"/>
</dbReference>
<dbReference type="STRING" id="1169540.A0A0G4F529"/>
<organism evidence="10 11">
    <name type="scientific">Vitrella brassicaformis (strain CCMP3155)</name>
    <dbReference type="NCBI Taxonomy" id="1169540"/>
    <lineage>
        <taxon>Eukaryota</taxon>
        <taxon>Sar</taxon>
        <taxon>Alveolata</taxon>
        <taxon>Colpodellida</taxon>
        <taxon>Vitrellaceae</taxon>
        <taxon>Vitrella</taxon>
    </lineage>
</organism>
<dbReference type="Gene3D" id="3.40.50.12760">
    <property type="match status" value="2"/>
</dbReference>
<feature type="compositionally biased region" description="Low complexity" evidence="7">
    <location>
        <begin position="1166"/>
        <end position="1180"/>
    </location>
</feature>
<evidence type="ECO:0000313" key="10">
    <source>
        <dbReference type="EMBL" id="CEM07586.1"/>
    </source>
</evidence>
<dbReference type="GO" id="GO:0005634">
    <property type="term" value="C:nucleus"/>
    <property type="evidence" value="ECO:0007669"/>
    <property type="project" value="UniProtKB-SubCell"/>
</dbReference>
<keyword evidence="3" id="KW-0489">Methyltransferase</keyword>
<dbReference type="GO" id="GO:0004483">
    <property type="term" value="F:methyltransferase cap1 activity"/>
    <property type="evidence" value="ECO:0007669"/>
    <property type="project" value="UniProtKB-UniRule"/>
</dbReference>
<dbReference type="PhylomeDB" id="A0A0G4F529"/>
<dbReference type="EMBL" id="CDMY01000376">
    <property type="protein sequence ID" value="CEM07586.1"/>
    <property type="molecule type" value="Genomic_DNA"/>
</dbReference>
<dbReference type="PANTHER" id="PTHR16121:SF2">
    <property type="entry name" value="CAP-SPECIFIC MRNA (NUCLEOSIDE-2'-O-)-METHYLTRANSFERASE 2"/>
    <property type="match status" value="1"/>
</dbReference>
<dbReference type="PROSITE" id="PS50174">
    <property type="entry name" value="G_PATCH"/>
    <property type="match status" value="1"/>
</dbReference>
<dbReference type="Pfam" id="PF01728">
    <property type="entry name" value="FtsJ"/>
    <property type="match status" value="1"/>
</dbReference>
<evidence type="ECO:0000256" key="4">
    <source>
        <dbReference type="ARBA" id="ARBA00022679"/>
    </source>
</evidence>
<dbReference type="OMA" id="CINVSNT"/>
<dbReference type="Proteomes" id="UP000041254">
    <property type="component" value="Unassembled WGS sequence"/>
</dbReference>
<evidence type="ECO:0000256" key="1">
    <source>
        <dbReference type="ARBA" id="ARBA00012770"/>
    </source>
</evidence>